<keyword evidence="4 5" id="KW-0472">Membrane</keyword>
<comment type="caution">
    <text evidence="7">The sequence shown here is derived from an EMBL/GenBank/DDBJ whole genome shotgun (WGS) entry which is preliminary data.</text>
</comment>
<dbReference type="InterPro" id="IPR007016">
    <property type="entry name" value="O-antigen_ligase-rel_domated"/>
</dbReference>
<reference evidence="7 8" key="1">
    <citation type="submission" date="2018-06" db="EMBL/GenBank/DDBJ databases">
        <title>Comparative genomics of Brasilonema spp. strains.</title>
        <authorList>
            <person name="Alvarenga D.O."/>
            <person name="Fiore M.F."/>
            <person name="Varani A.M."/>
        </authorList>
    </citation>
    <scope>NUCLEOTIDE SEQUENCE [LARGE SCALE GENOMIC DNA]</scope>
    <source>
        <strain evidence="7 8">UFV-OR1</strain>
    </source>
</reference>
<dbReference type="PANTHER" id="PTHR37422:SF17">
    <property type="entry name" value="O-ANTIGEN LIGASE"/>
    <property type="match status" value="1"/>
</dbReference>
<proteinExistence type="predicted"/>
<feature type="transmembrane region" description="Helical" evidence="5">
    <location>
        <begin position="73"/>
        <end position="91"/>
    </location>
</feature>
<feature type="transmembrane region" description="Helical" evidence="5">
    <location>
        <begin position="12"/>
        <end position="29"/>
    </location>
</feature>
<evidence type="ECO:0000256" key="4">
    <source>
        <dbReference type="ARBA" id="ARBA00023136"/>
    </source>
</evidence>
<feature type="transmembrane region" description="Helical" evidence="5">
    <location>
        <begin position="41"/>
        <end position="61"/>
    </location>
</feature>
<dbReference type="Proteomes" id="UP000762253">
    <property type="component" value="Unassembled WGS sequence"/>
</dbReference>
<feature type="transmembrane region" description="Helical" evidence="5">
    <location>
        <begin position="335"/>
        <end position="356"/>
    </location>
</feature>
<feature type="transmembrane region" description="Helical" evidence="5">
    <location>
        <begin position="171"/>
        <end position="191"/>
    </location>
</feature>
<dbReference type="InterPro" id="IPR051533">
    <property type="entry name" value="WaaL-like"/>
</dbReference>
<keyword evidence="3 5" id="KW-1133">Transmembrane helix</keyword>
<feature type="domain" description="O-antigen ligase-related" evidence="6">
    <location>
        <begin position="203"/>
        <end position="348"/>
    </location>
</feature>
<dbReference type="Pfam" id="PF04932">
    <property type="entry name" value="Wzy_C"/>
    <property type="match status" value="1"/>
</dbReference>
<comment type="subcellular location">
    <subcellularLocation>
        <location evidence="1">Membrane</location>
        <topology evidence="1">Multi-pass membrane protein</topology>
    </subcellularLocation>
</comment>
<feature type="transmembrane region" description="Helical" evidence="5">
    <location>
        <begin position="368"/>
        <end position="385"/>
    </location>
</feature>
<dbReference type="GO" id="GO:0016874">
    <property type="term" value="F:ligase activity"/>
    <property type="evidence" value="ECO:0007669"/>
    <property type="project" value="UniProtKB-KW"/>
</dbReference>
<keyword evidence="7" id="KW-0436">Ligase</keyword>
<evidence type="ECO:0000259" key="6">
    <source>
        <dbReference type="Pfam" id="PF04932"/>
    </source>
</evidence>
<evidence type="ECO:0000256" key="3">
    <source>
        <dbReference type="ARBA" id="ARBA00022989"/>
    </source>
</evidence>
<evidence type="ECO:0000256" key="2">
    <source>
        <dbReference type="ARBA" id="ARBA00022692"/>
    </source>
</evidence>
<feature type="transmembrane region" description="Helical" evidence="5">
    <location>
        <begin position="198"/>
        <end position="213"/>
    </location>
</feature>
<organism evidence="7 8">
    <name type="scientific">Brasilonema octagenarum UFV-OR1</name>
    <dbReference type="NCBI Taxonomy" id="417115"/>
    <lineage>
        <taxon>Bacteria</taxon>
        <taxon>Bacillati</taxon>
        <taxon>Cyanobacteriota</taxon>
        <taxon>Cyanophyceae</taxon>
        <taxon>Nostocales</taxon>
        <taxon>Scytonemataceae</taxon>
        <taxon>Brasilonema</taxon>
        <taxon>Octagenarum group</taxon>
    </lineage>
</organism>
<accession>A0ABX1M7W8</accession>
<evidence type="ECO:0000256" key="5">
    <source>
        <dbReference type="SAM" id="Phobius"/>
    </source>
</evidence>
<keyword evidence="2 5" id="KW-0812">Transmembrane</keyword>
<feature type="transmembrane region" description="Helical" evidence="5">
    <location>
        <begin position="126"/>
        <end position="151"/>
    </location>
</feature>
<sequence>MHRFSRLAEKVFVVLTLFFSTTALIPILIEKEDSVDASQDPYTPILFMGIYIVTLFLVMKNWKSFLYVAQRDIWIWLLVGIALASVLWTVAPDITPRRSVLFLGTTGFGVYLATRYTMREQLELLAWMFGLIILLSFVFAIALPSYGLMTFQEKGIHAGAWRGVITHKNTLGRLMNVSTIVFLLLCLDNSLSQQKYKWLSWLGFVLSVVLIILSTSKTALIVLLTLTIILPLYKALRGNYNQIVPLVITVVLVVGTTATLLLDNLPLIATALGKDLTLTGRTDIWGVMLELIWERPLLGYGFNAVWQSWDNEVTAYLWRTLEWESPYGHNGFMDLLAELGILGLIVFAISYITACIKGVMWLRLTKMVEGLFPLMYLTFLFMSNITESNLVVTNNIFWILYVSIIFSMAVESEQAKLYKYESSYINNEEWIEIEASSKQDF</sequence>
<feature type="transmembrane region" description="Helical" evidence="5">
    <location>
        <begin position="391"/>
        <end position="410"/>
    </location>
</feature>
<evidence type="ECO:0000313" key="7">
    <source>
        <dbReference type="EMBL" id="NMF64654.1"/>
    </source>
</evidence>
<keyword evidence="8" id="KW-1185">Reference proteome</keyword>
<evidence type="ECO:0000313" key="8">
    <source>
        <dbReference type="Proteomes" id="UP000762253"/>
    </source>
</evidence>
<dbReference type="EMBL" id="QMEC01000072">
    <property type="protein sequence ID" value="NMF64654.1"/>
    <property type="molecule type" value="Genomic_DNA"/>
</dbReference>
<dbReference type="PANTHER" id="PTHR37422">
    <property type="entry name" value="TEICHURONIC ACID BIOSYNTHESIS PROTEIN TUAE"/>
    <property type="match status" value="1"/>
</dbReference>
<protein>
    <submittedName>
        <fullName evidence="7">O-antigen ligase family protein</fullName>
    </submittedName>
</protein>
<feature type="transmembrane region" description="Helical" evidence="5">
    <location>
        <begin position="243"/>
        <end position="262"/>
    </location>
</feature>
<feature type="transmembrane region" description="Helical" evidence="5">
    <location>
        <begin position="97"/>
        <end position="114"/>
    </location>
</feature>
<name>A0ABX1M7W8_9CYAN</name>
<evidence type="ECO:0000256" key="1">
    <source>
        <dbReference type="ARBA" id="ARBA00004141"/>
    </source>
</evidence>
<gene>
    <name evidence="7" type="ORF">DP115_18515</name>
</gene>
<feature type="transmembrane region" description="Helical" evidence="5">
    <location>
        <begin position="219"/>
        <end position="236"/>
    </location>
</feature>